<comment type="similarity">
    <text evidence="1">Belongs to the MlaA family.</text>
</comment>
<dbReference type="GO" id="GO:0120010">
    <property type="term" value="P:intermembrane phospholipid transfer"/>
    <property type="evidence" value="ECO:0007669"/>
    <property type="project" value="TreeGrafter"/>
</dbReference>
<name>A1K3M1_AZOSB</name>
<evidence type="ECO:0000256" key="2">
    <source>
        <dbReference type="ARBA" id="ARBA00022729"/>
    </source>
</evidence>
<evidence type="ECO:0000256" key="1">
    <source>
        <dbReference type="ARBA" id="ARBA00010634"/>
    </source>
</evidence>
<feature type="signal peptide" evidence="3">
    <location>
        <begin position="1"/>
        <end position="29"/>
    </location>
</feature>
<dbReference type="EMBL" id="AM406670">
    <property type="protein sequence ID" value="CAL93426.1"/>
    <property type="molecule type" value="Genomic_DNA"/>
</dbReference>
<dbReference type="HOGENOM" id="CLU_059326_1_1_4"/>
<dbReference type="OrthoDB" id="9785326at2"/>
<dbReference type="AlphaFoldDB" id="A1K3M1"/>
<dbReference type="KEGG" id="aoa:dqs_0879"/>
<gene>
    <name evidence="4" type="primary">vacJ</name>
    <name evidence="4" type="ordered locus">azo0809</name>
</gene>
<accession>A1K3M1</accession>
<dbReference type="GO" id="GO:0016020">
    <property type="term" value="C:membrane"/>
    <property type="evidence" value="ECO:0007669"/>
    <property type="project" value="InterPro"/>
</dbReference>
<dbReference type="PRINTS" id="PR01805">
    <property type="entry name" value="VACJLIPOPROT"/>
</dbReference>
<sequence>MSYRFRSVAGSRGLRVVLAALLAGGCATATTHPQDPLENYNRAMFAFNDRVDRAVIKPVAEAYETVVPSPVRSGVGNVFGNLGDPWIAINNLLQGKLLDALSDGARFVMNTTVGVLGILDVATAAGLTKHDEDFGQTLGAWGVGEGAYLVLPFFGPRTVRDAAALPLDVMADDVWAIQHVPTRNSMTALRLVHTRSTLLGTEKTLEEGTIDKYAYSRDFYLEQRRYKVFDGNPPRKYEDFDDEGAALPQPTQADFVARAAVESLEVLAVGGEFAQALPPNNEESNP</sequence>
<feature type="chain" id="PRO_5002636003" evidence="3">
    <location>
        <begin position="30"/>
        <end position="286"/>
    </location>
</feature>
<dbReference type="Proteomes" id="UP000002588">
    <property type="component" value="Chromosome"/>
</dbReference>
<dbReference type="STRING" id="62928.azo0809"/>
<keyword evidence="5" id="KW-1185">Reference proteome</keyword>
<dbReference type="KEGG" id="azo:azo0809"/>
<organism evidence="4 5">
    <name type="scientific">Azoarcus sp. (strain BH72)</name>
    <dbReference type="NCBI Taxonomy" id="418699"/>
    <lineage>
        <taxon>Bacteria</taxon>
        <taxon>Pseudomonadati</taxon>
        <taxon>Pseudomonadota</taxon>
        <taxon>Betaproteobacteria</taxon>
        <taxon>Rhodocyclales</taxon>
        <taxon>Zoogloeaceae</taxon>
        <taxon>Azoarcus</taxon>
    </lineage>
</organism>
<dbReference type="PROSITE" id="PS51257">
    <property type="entry name" value="PROKAR_LIPOPROTEIN"/>
    <property type="match status" value="1"/>
</dbReference>
<proteinExistence type="inferred from homology"/>
<dbReference type="eggNOG" id="COG2853">
    <property type="taxonomic scope" value="Bacteria"/>
</dbReference>
<evidence type="ECO:0000313" key="5">
    <source>
        <dbReference type="Proteomes" id="UP000002588"/>
    </source>
</evidence>
<evidence type="ECO:0000313" key="4">
    <source>
        <dbReference type="EMBL" id="CAL93426.1"/>
    </source>
</evidence>
<dbReference type="RefSeq" id="WP_011764543.1">
    <property type="nucleotide sequence ID" value="NC_008702.1"/>
</dbReference>
<dbReference type="PANTHER" id="PTHR30035:SF3">
    <property type="entry name" value="INTERMEMBRANE PHOSPHOLIPID TRANSPORT SYSTEM LIPOPROTEIN MLAA"/>
    <property type="match status" value="1"/>
</dbReference>
<keyword evidence="2 3" id="KW-0732">Signal</keyword>
<protein>
    <submittedName>
        <fullName evidence="4">Surface lipoprotein</fullName>
    </submittedName>
</protein>
<dbReference type="InterPro" id="IPR007428">
    <property type="entry name" value="MlaA"/>
</dbReference>
<reference evidence="4" key="1">
    <citation type="journal article" date="2006" name="Nat. Biotechnol.">
        <title>Complete genome of the mutualistic, N2-fixing grass endophyte Azoarcus sp. strain BH72.</title>
        <authorList>
            <person name="Krause A."/>
            <person name="Ramakumar A."/>
            <person name="Bartels D."/>
            <person name="Battistoni F."/>
            <person name="Bekel T."/>
            <person name="Boch J."/>
            <person name="Boehm M."/>
            <person name="Friedrich F."/>
            <person name="Hurek T."/>
            <person name="Krause L."/>
            <person name="Linke B."/>
            <person name="McHardy A.C."/>
            <person name="Sarkar A."/>
            <person name="Schneiker S."/>
            <person name="Syed A.A."/>
            <person name="Thauer R."/>
            <person name="Vorhoelter F.-J."/>
            <person name="Weidner S."/>
            <person name="Puehler A."/>
            <person name="Reinhold-Hurek B."/>
            <person name="Kaiser O."/>
            <person name="Goesmann A."/>
        </authorList>
    </citation>
    <scope>NUCLEOTIDE SEQUENCE [LARGE SCALE GENOMIC DNA]</scope>
    <source>
        <strain evidence="4">BH72</strain>
    </source>
</reference>
<dbReference type="Pfam" id="PF04333">
    <property type="entry name" value="MlaA"/>
    <property type="match status" value="1"/>
</dbReference>
<evidence type="ECO:0000256" key="3">
    <source>
        <dbReference type="SAM" id="SignalP"/>
    </source>
</evidence>
<dbReference type="PANTHER" id="PTHR30035">
    <property type="entry name" value="LIPOPROTEIN VACJ-RELATED"/>
    <property type="match status" value="1"/>
</dbReference>
<keyword evidence="4" id="KW-0449">Lipoprotein</keyword>